<organism evidence="2">
    <name type="scientific">Cladocopium goreaui</name>
    <dbReference type="NCBI Taxonomy" id="2562237"/>
    <lineage>
        <taxon>Eukaryota</taxon>
        <taxon>Sar</taxon>
        <taxon>Alveolata</taxon>
        <taxon>Dinophyceae</taxon>
        <taxon>Suessiales</taxon>
        <taxon>Symbiodiniaceae</taxon>
        <taxon>Cladocopium</taxon>
    </lineage>
</organism>
<proteinExistence type="inferred from homology"/>
<name>A0A9P1G5X6_9DINO</name>
<dbReference type="InterPro" id="IPR029058">
    <property type="entry name" value="AB_hydrolase_fold"/>
</dbReference>
<dbReference type="InterPro" id="IPR050960">
    <property type="entry name" value="AB_hydrolase_4_sf"/>
</dbReference>
<protein>
    <submittedName>
        <fullName evidence="3">Exostosin GT47 domain-containing protein</fullName>
    </submittedName>
</protein>
<evidence type="ECO:0000313" key="2">
    <source>
        <dbReference type="EMBL" id="CAI4002184.1"/>
    </source>
</evidence>
<evidence type="ECO:0000313" key="4">
    <source>
        <dbReference type="Proteomes" id="UP001152797"/>
    </source>
</evidence>
<dbReference type="EMBL" id="CAMXCT030003059">
    <property type="protein sequence ID" value="CAL4789496.1"/>
    <property type="molecule type" value="Genomic_DNA"/>
</dbReference>
<dbReference type="Gene3D" id="3.40.50.1820">
    <property type="entry name" value="alpha/beta hydrolase"/>
    <property type="match status" value="1"/>
</dbReference>
<evidence type="ECO:0000256" key="1">
    <source>
        <dbReference type="ARBA" id="ARBA00010884"/>
    </source>
</evidence>
<dbReference type="Proteomes" id="UP001152797">
    <property type="component" value="Unassembled WGS sequence"/>
</dbReference>
<evidence type="ECO:0000313" key="3">
    <source>
        <dbReference type="EMBL" id="CAL4789496.1"/>
    </source>
</evidence>
<dbReference type="GO" id="GO:0047372">
    <property type="term" value="F:monoacylglycerol lipase activity"/>
    <property type="evidence" value="ECO:0007669"/>
    <property type="project" value="TreeGrafter"/>
</dbReference>
<dbReference type="PANTHER" id="PTHR10794:SF63">
    <property type="entry name" value="ALPHA_BETA HYDROLASE 1, ISOFORM A"/>
    <property type="match status" value="1"/>
</dbReference>
<dbReference type="AlphaFoldDB" id="A0A9P1G5X6"/>
<dbReference type="EMBL" id="CAMXCT020003059">
    <property type="protein sequence ID" value="CAL1155559.1"/>
    <property type="molecule type" value="Genomic_DNA"/>
</dbReference>
<reference evidence="3 4" key="2">
    <citation type="submission" date="2024-05" db="EMBL/GenBank/DDBJ databases">
        <authorList>
            <person name="Chen Y."/>
            <person name="Shah S."/>
            <person name="Dougan E. K."/>
            <person name="Thang M."/>
            <person name="Chan C."/>
        </authorList>
    </citation>
    <scope>NUCLEOTIDE SEQUENCE [LARGE SCALE GENOMIC DNA]</scope>
</reference>
<dbReference type="GO" id="GO:0034338">
    <property type="term" value="F:short-chain carboxylesterase activity"/>
    <property type="evidence" value="ECO:0007669"/>
    <property type="project" value="TreeGrafter"/>
</dbReference>
<gene>
    <name evidence="2" type="ORF">C1SCF055_LOCUS28154</name>
</gene>
<keyword evidence="4" id="KW-1185">Reference proteome</keyword>
<dbReference type="PANTHER" id="PTHR10794">
    <property type="entry name" value="ABHYDROLASE DOMAIN-CONTAINING PROTEIN"/>
    <property type="match status" value="1"/>
</dbReference>
<dbReference type="EMBL" id="CAMXCT010003059">
    <property type="protein sequence ID" value="CAI4002184.1"/>
    <property type="molecule type" value="Genomic_DNA"/>
</dbReference>
<dbReference type="SUPFAM" id="SSF53474">
    <property type="entry name" value="alpha/beta-Hydrolases"/>
    <property type="match status" value="1"/>
</dbReference>
<sequence length="332" mass="35914">MGLFSFEIQPEVTFSSGANARLRHRLQSSRCLEPIQLSRLCHFSLGSLTLTATPNPELPIMREEIDLNGTLLAIDWLDAAPKDAPNVTPAGVLLLFPGIGTNSRRGFTGMTAHHLAKSFPRHKVGVAVLQGHDGLPLKSTCFPATAYVSIGDTGRLIEHVSRQFQGLPMVVVACSIGAAHFTHWAGSHPEKVKQCGVVGAVLVCHGTSARPAATAVDSSGAAPFILEAYRDILRTNFPDLTAFQDIPGFDPSKLSAARTLREWDEAVLPLYGFQRHEDVLDAVDTTPQMMRALPMPTVFLGAANETRRWSDGMPTDAYGCLWIPVDDGCGMM</sequence>
<comment type="caution">
    <text evidence="2">The sequence shown here is derived from an EMBL/GenBank/DDBJ whole genome shotgun (WGS) entry which is preliminary data.</text>
</comment>
<comment type="similarity">
    <text evidence="1">Belongs to the AB hydrolase superfamily. AB hydrolase 4 family.</text>
</comment>
<dbReference type="OrthoDB" id="247542at2759"/>
<reference evidence="2" key="1">
    <citation type="submission" date="2022-10" db="EMBL/GenBank/DDBJ databases">
        <authorList>
            <person name="Chen Y."/>
            <person name="Dougan E. K."/>
            <person name="Chan C."/>
            <person name="Rhodes N."/>
            <person name="Thang M."/>
        </authorList>
    </citation>
    <scope>NUCLEOTIDE SEQUENCE</scope>
</reference>
<accession>A0A9P1G5X6</accession>